<organism evidence="2">
    <name type="scientific">Rhipicephalus zambeziensis</name>
    <dbReference type="NCBI Taxonomy" id="60191"/>
    <lineage>
        <taxon>Eukaryota</taxon>
        <taxon>Metazoa</taxon>
        <taxon>Ecdysozoa</taxon>
        <taxon>Arthropoda</taxon>
        <taxon>Chelicerata</taxon>
        <taxon>Arachnida</taxon>
        <taxon>Acari</taxon>
        <taxon>Parasitiformes</taxon>
        <taxon>Ixodida</taxon>
        <taxon>Ixodoidea</taxon>
        <taxon>Ixodidae</taxon>
        <taxon>Rhipicephalinae</taxon>
        <taxon>Rhipicephalus</taxon>
        <taxon>Rhipicephalus</taxon>
    </lineage>
</organism>
<feature type="region of interest" description="Disordered" evidence="1">
    <location>
        <begin position="103"/>
        <end position="138"/>
    </location>
</feature>
<evidence type="ECO:0000313" key="2">
    <source>
        <dbReference type="EMBL" id="MAA13058.1"/>
    </source>
</evidence>
<reference evidence="2" key="1">
    <citation type="journal article" date="2017" name="Parasit. Vectors">
        <title>Sialotranscriptomics of Rhipicephalus zambeziensis reveals intricate expression profiles of secretory proteins and suggests tight temporal transcriptional regulation during blood-feeding.</title>
        <authorList>
            <person name="de Castro M.H."/>
            <person name="de Klerk D."/>
            <person name="Pienaar R."/>
            <person name="Rees D.J.G."/>
            <person name="Mans B.J."/>
        </authorList>
    </citation>
    <scope>NUCLEOTIDE SEQUENCE</scope>
    <source>
        <tissue evidence="2">Salivary glands</tissue>
    </source>
</reference>
<name>A0A224Y659_9ACAR</name>
<dbReference type="AlphaFoldDB" id="A0A224Y659"/>
<protein>
    <submittedName>
        <fullName evidence="2">Uncharacterized protein</fullName>
    </submittedName>
</protein>
<dbReference type="EMBL" id="GFPF01001912">
    <property type="protein sequence ID" value="MAA13058.1"/>
    <property type="molecule type" value="Transcribed_RNA"/>
</dbReference>
<accession>A0A224Y659</accession>
<proteinExistence type="predicted"/>
<evidence type="ECO:0000256" key="1">
    <source>
        <dbReference type="SAM" id="MobiDB-lite"/>
    </source>
</evidence>
<sequence>MPKWRTPVALYSAQRFSAFTVAACVLPVPHQPAIAVCTSASLLQFPRLLNGTIIISTNPMSGDEPGTFALEARVSKGLEDIAGLLIRYLVGLRLKTANTELNSACKNAEGPGRQDSPPPSPPPPTPPPLSPVAVTVTP</sequence>
<feature type="compositionally biased region" description="Pro residues" evidence="1">
    <location>
        <begin position="116"/>
        <end position="130"/>
    </location>
</feature>